<dbReference type="Proteomes" id="UP000887580">
    <property type="component" value="Unplaced"/>
</dbReference>
<evidence type="ECO:0000313" key="2">
    <source>
        <dbReference type="WBParaSite" id="PS1159_v2.g13963.t1"/>
    </source>
</evidence>
<proteinExistence type="predicted"/>
<sequence length="88" mass="10072">MPSSALAKILIFAFLFTMVSLTVSQIILYSPDPTCSSSSDSKFCHNKCFCEKGMIAKCNTIVEKCYCYDKRSIINFLKLYYQLIINFK</sequence>
<dbReference type="WBParaSite" id="PS1159_v2.g13963.t1">
    <property type="protein sequence ID" value="PS1159_v2.g13963.t1"/>
    <property type="gene ID" value="PS1159_v2.g13963"/>
</dbReference>
<reference evidence="2" key="1">
    <citation type="submission" date="2022-11" db="UniProtKB">
        <authorList>
            <consortium name="WormBaseParasite"/>
        </authorList>
    </citation>
    <scope>IDENTIFICATION</scope>
</reference>
<accession>A0AC35F7N8</accession>
<organism evidence="1 2">
    <name type="scientific">Panagrolaimus sp. PS1159</name>
    <dbReference type="NCBI Taxonomy" id="55785"/>
    <lineage>
        <taxon>Eukaryota</taxon>
        <taxon>Metazoa</taxon>
        <taxon>Ecdysozoa</taxon>
        <taxon>Nematoda</taxon>
        <taxon>Chromadorea</taxon>
        <taxon>Rhabditida</taxon>
        <taxon>Tylenchina</taxon>
        <taxon>Panagrolaimomorpha</taxon>
        <taxon>Panagrolaimoidea</taxon>
        <taxon>Panagrolaimidae</taxon>
        <taxon>Panagrolaimus</taxon>
    </lineage>
</organism>
<evidence type="ECO:0000313" key="1">
    <source>
        <dbReference type="Proteomes" id="UP000887580"/>
    </source>
</evidence>
<protein>
    <submittedName>
        <fullName evidence="2">Uncharacterized protein</fullName>
    </submittedName>
</protein>
<name>A0AC35F7N8_9BILA</name>